<proteinExistence type="predicted"/>
<evidence type="ECO:0000313" key="3">
    <source>
        <dbReference type="Proteomes" id="UP001604002"/>
    </source>
</evidence>
<dbReference type="EMBL" id="JBAFVH010000004">
    <property type="protein sequence ID" value="MFG1372172.1"/>
    <property type="molecule type" value="Genomic_DNA"/>
</dbReference>
<dbReference type="RefSeq" id="WP_393992080.1">
    <property type="nucleotide sequence ID" value="NZ_JBAFVH010000004.1"/>
</dbReference>
<evidence type="ECO:0000259" key="1">
    <source>
        <dbReference type="Pfam" id="PF14355"/>
    </source>
</evidence>
<protein>
    <submittedName>
        <fullName evidence="2">Abortive infection family protein</fullName>
    </submittedName>
</protein>
<evidence type="ECO:0000313" key="2">
    <source>
        <dbReference type="EMBL" id="MFG1372172.1"/>
    </source>
</evidence>
<sequence>MPFEDELPADLAERARMMEGILIACATGGSQDGQLYEHMRREFMQDATLKELLPGFVRTYRTLDAFWPYIKEQAGSYAGRRQFIRGEFTPLIDRLESRHRAPGDDSVSDALRTFDAEGVHAIWDKAVSRRASDPEGAITVARTLLETVCKRILDDCAASYSDKDDLPKLYSTAAKALNLAPDQHSEEPIKAILGGAMGLVNGIGTLRNRLSDAHGRGGPLPVKPSPRHASLAVNTAGAIAAFMVETHLERRSPRKRPWQDK</sequence>
<dbReference type="InterPro" id="IPR026001">
    <property type="entry name" value="Abi-like_C"/>
</dbReference>
<organism evidence="2 3">
    <name type="scientific">Xanthobacter oligotrophicus</name>
    <dbReference type="NCBI Taxonomy" id="2607286"/>
    <lineage>
        <taxon>Bacteria</taxon>
        <taxon>Pseudomonadati</taxon>
        <taxon>Pseudomonadota</taxon>
        <taxon>Alphaproteobacteria</taxon>
        <taxon>Hyphomicrobiales</taxon>
        <taxon>Xanthobacteraceae</taxon>
        <taxon>Xanthobacter</taxon>
    </lineage>
</organism>
<gene>
    <name evidence="2" type="ORF">V5F32_08360</name>
</gene>
<feature type="domain" description="Abortive infection protein-like C-terminal" evidence="1">
    <location>
        <begin position="167"/>
        <end position="244"/>
    </location>
</feature>
<name>A0ABW6ZUP0_9HYPH</name>
<reference evidence="2 3" key="1">
    <citation type="submission" date="2024-02" db="EMBL/GenBank/DDBJ databases">
        <title>Expansion and revision of Xanthobacter and proposal of Roseixanthobacter gen. nov.</title>
        <authorList>
            <person name="Soltysiak M.P.M."/>
            <person name="Jalihal A."/>
            <person name="Ory A."/>
            <person name="Chrisophersen C."/>
            <person name="Lee A.D."/>
            <person name="Boulton J."/>
            <person name="Springer M."/>
        </authorList>
    </citation>
    <scope>NUCLEOTIDE SEQUENCE [LARGE SCALE GENOMIC DNA]</scope>
    <source>
        <strain evidence="2 3">23A</strain>
    </source>
</reference>
<comment type="caution">
    <text evidence="2">The sequence shown here is derived from an EMBL/GenBank/DDBJ whole genome shotgun (WGS) entry which is preliminary data.</text>
</comment>
<dbReference type="Proteomes" id="UP001604002">
    <property type="component" value="Unassembled WGS sequence"/>
</dbReference>
<keyword evidence="3" id="KW-1185">Reference proteome</keyword>
<dbReference type="Pfam" id="PF14355">
    <property type="entry name" value="Abi_C"/>
    <property type="match status" value="1"/>
</dbReference>
<accession>A0ABW6ZUP0</accession>